<dbReference type="EC" id="3.1.-.-" evidence="8"/>
<dbReference type="InterPro" id="IPR050556">
    <property type="entry name" value="Type_II_TA_system_RNase"/>
</dbReference>
<dbReference type="AlphaFoldDB" id="A0A0D0MWL2"/>
<dbReference type="GO" id="GO:0090729">
    <property type="term" value="F:toxin activity"/>
    <property type="evidence" value="ECO:0007669"/>
    <property type="project" value="UniProtKB-KW"/>
</dbReference>
<dbReference type="SUPFAM" id="SSF88723">
    <property type="entry name" value="PIN domain-like"/>
    <property type="match status" value="1"/>
</dbReference>
<evidence type="ECO:0000256" key="5">
    <source>
        <dbReference type="ARBA" id="ARBA00022801"/>
    </source>
</evidence>
<evidence type="ECO:0000313" key="10">
    <source>
        <dbReference type="EMBL" id="KIQ35314.1"/>
    </source>
</evidence>
<gene>
    <name evidence="8" type="primary">vapC</name>
    <name evidence="10" type="ORF">RT97_05250</name>
</gene>
<reference evidence="10 11" key="1">
    <citation type="submission" date="2014-12" db="EMBL/GenBank/DDBJ databases">
        <title>16Stimator: statistical estimation of ribosomal gene copy numbers from draft genome assemblies.</title>
        <authorList>
            <person name="Perisin M.A."/>
            <person name="Vetter M."/>
            <person name="Gilbert J.A."/>
            <person name="Bergelson J."/>
        </authorList>
    </citation>
    <scope>NUCLEOTIDE SEQUENCE [LARGE SCALE GENOMIC DNA]</scope>
    <source>
        <strain evidence="10 11">MEDvA23</strain>
    </source>
</reference>
<keyword evidence="4 8" id="KW-0479">Metal-binding</keyword>
<dbReference type="CDD" id="cd09881">
    <property type="entry name" value="PIN_VapC4-5_FitB-like"/>
    <property type="match status" value="1"/>
</dbReference>
<evidence type="ECO:0000256" key="3">
    <source>
        <dbReference type="ARBA" id="ARBA00022722"/>
    </source>
</evidence>
<dbReference type="Gene3D" id="3.40.50.1010">
    <property type="entry name" value="5'-nuclease"/>
    <property type="match status" value="1"/>
</dbReference>
<evidence type="ECO:0000256" key="2">
    <source>
        <dbReference type="ARBA" id="ARBA00022649"/>
    </source>
</evidence>
<keyword evidence="5 8" id="KW-0378">Hydrolase</keyword>
<dbReference type="InterPro" id="IPR022907">
    <property type="entry name" value="VapC_family"/>
</dbReference>
<dbReference type="Pfam" id="PF01850">
    <property type="entry name" value="PIN"/>
    <property type="match status" value="1"/>
</dbReference>
<comment type="caution">
    <text evidence="10">The sequence shown here is derived from an EMBL/GenBank/DDBJ whole genome shotgun (WGS) entry which is preliminary data.</text>
</comment>
<comment type="cofactor">
    <cofactor evidence="1 8">
        <name>Mg(2+)</name>
        <dbReference type="ChEBI" id="CHEBI:18420"/>
    </cofactor>
</comment>
<dbReference type="EMBL" id="JXQQ01000010">
    <property type="protein sequence ID" value="KIQ35314.1"/>
    <property type="molecule type" value="Genomic_DNA"/>
</dbReference>
<name>A0A0D0MWL2_VARPD</name>
<keyword evidence="3 8" id="KW-0540">Nuclease</keyword>
<keyword evidence="2 8" id="KW-1277">Toxin-antitoxin system</keyword>
<accession>A0A0D0MWL2</accession>
<dbReference type="Proteomes" id="UP000032067">
    <property type="component" value="Unassembled WGS sequence"/>
</dbReference>
<evidence type="ECO:0000313" key="11">
    <source>
        <dbReference type="Proteomes" id="UP000032067"/>
    </source>
</evidence>
<dbReference type="PANTHER" id="PTHR33653">
    <property type="entry name" value="RIBONUCLEASE VAPC2"/>
    <property type="match status" value="1"/>
</dbReference>
<evidence type="ECO:0000256" key="1">
    <source>
        <dbReference type="ARBA" id="ARBA00001946"/>
    </source>
</evidence>
<evidence type="ECO:0000259" key="9">
    <source>
        <dbReference type="Pfam" id="PF01850"/>
    </source>
</evidence>
<dbReference type="InterPro" id="IPR002716">
    <property type="entry name" value="PIN_dom"/>
</dbReference>
<organism evidence="10 11">
    <name type="scientific">Variovorax paradoxus</name>
    <dbReference type="NCBI Taxonomy" id="34073"/>
    <lineage>
        <taxon>Bacteria</taxon>
        <taxon>Pseudomonadati</taxon>
        <taxon>Pseudomonadota</taxon>
        <taxon>Betaproteobacteria</taxon>
        <taxon>Burkholderiales</taxon>
        <taxon>Comamonadaceae</taxon>
        <taxon>Variovorax</taxon>
    </lineage>
</organism>
<dbReference type="InterPro" id="IPR029060">
    <property type="entry name" value="PIN-like_dom_sf"/>
</dbReference>
<dbReference type="HAMAP" id="MF_00265">
    <property type="entry name" value="VapC_Nob1"/>
    <property type="match status" value="1"/>
</dbReference>
<dbReference type="GO" id="GO:0004540">
    <property type="term" value="F:RNA nuclease activity"/>
    <property type="evidence" value="ECO:0007669"/>
    <property type="project" value="InterPro"/>
</dbReference>
<feature type="binding site" evidence="8">
    <location>
        <position position="7"/>
    </location>
    <ligand>
        <name>Mg(2+)</name>
        <dbReference type="ChEBI" id="CHEBI:18420"/>
    </ligand>
</feature>
<evidence type="ECO:0000256" key="6">
    <source>
        <dbReference type="ARBA" id="ARBA00022842"/>
    </source>
</evidence>
<dbReference type="PANTHER" id="PTHR33653:SF1">
    <property type="entry name" value="RIBONUCLEASE VAPC2"/>
    <property type="match status" value="1"/>
</dbReference>
<sequence length="138" mass="15112">MTLYMLDTNAASEAIKGNSLFDARLQALTQGQWCISAVTCSELKFGIARRPEAARLHRIVQEFLRIAPILPWDAHAALRHGELRAHLKAVGTPIGDFDEMIAAHALAVDAVVVTDNTKHFARVPGLVLDNWLRAPAGH</sequence>
<dbReference type="GO" id="GO:0016787">
    <property type="term" value="F:hydrolase activity"/>
    <property type="evidence" value="ECO:0007669"/>
    <property type="project" value="UniProtKB-KW"/>
</dbReference>
<evidence type="ECO:0000256" key="7">
    <source>
        <dbReference type="ARBA" id="ARBA00038093"/>
    </source>
</evidence>
<feature type="binding site" evidence="8">
    <location>
        <position position="98"/>
    </location>
    <ligand>
        <name>Mg(2+)</name>
        <dbReference type="ChEBI" id="CHEBI:18420"/>
    </ligand>
</feature>
<keyword evidence="6 8" id="KW-0460">Magnesium</keyword>
<proteinExistence type="inferred from homology"/>
<keyword evidence="8" id="KW-0800">Toxin</keyword>
<dbReference type="GO" id="GO:0000287">
    <property type="term" value="F:magnesium ion binding"/>
    <property type="evidence" value="ECO:0007669"/>
    <property type="project" value="UniProtKB-UniRule"/>
</dbReference>
<evidence type="ECO:0000256" key="8">
    <source>
        <dbReference type="HAMAP-Rule" id="MF_00265"/>
    </source>
</evidence>
<comment type="function">
    <text evidence="8">Toxic component of a toxin-antitoxin (TA) system. An RNase.</text>
</comment>
<protein>
    <recommendedName>
        <fullName evidence="8">Ribonuclease VapC</fullName>
        <shortName evidence="8">RNase VapC</shortName>
        <ecNumber evidence="8">3.1.-.-</ecNumber>
    </recommendedName>
    <alternativeName>
        <fullName evidence="8">Toxin VapC</fullName>
    </alternativeName>
</protein>
<evidence type="ECO:0000256" key="4">
    <source>
        <dbReference type="ARBA" id="ARBA00022723"/>
    </source>
</evidence>
<comment type="similarity">
    <text evidence="7 8">Belongs to the PINc/VapC protein family.</text>
</comment>
<dbReference type="OrthoDB" id="9796690at2"/>
<feature type="domain" description="PIN" evidence="9">
    <location>
        <begin position="4"/>
        <end position="125"/>
    </location>
</feature>